<dbReference type="GeneTree" id="ENSGT00940000159286"/>
<sequence length="308" mass="34600">MEEVATNVPFCTTDFKQANASICWPSMTGDGPVRVIIPVLFGLIFLLGMVGNTLVLVVLGRLPPGGRPSRSATNIFILNLSIADFSFLLFCVPFQATIYSLPEWVFGAFLCKWVHYLVMATMLVSIFTLVAMSVDRYIAVVHAKRSLCIRSKRNATLGVAVIWFLSLLFAIPVAEHQELFNGHQQAPNSSFCWELWHGNPGAKQMYKVTIFVVGYLLPLVLITCCYTKVLYHLHKKVKNISRKSERSKRKVNAKQQLLSMVDEEDILCNQVIKMWYVCGSFPERREYISSRKGGGGQETDQTGSGNFE</sequence>
<feature type="transmembrane region" description="Helical" evidence="12">
    <location>
        <begin position="80"/>
        <end position="101"/>
    </location>
</feature>
<protein>
    <recommendedName>
        <fullName evidence="13">G-protein coupled receptors family 1 profile domain-containing protein</fullName>
    </recommendedName>
</protein>
<dbReference type="PROSITE" id="PS50262">
    <property type="entry name" value="G_PROTEIN_RECEP_F1_2"/>
    <property type="match status" value="1"/>
</dbReference>
<comment type="similarity">
    <text evidence="10">Belongs to the G-protein coupled receptor 1 family.</text>
</comment>
<reference evidence="14" key="2">
    <citation type="submission" date="2025-09" db="UniProtKB">
        <authorList>
            <consortium name="Ensembl"/>
        </authorList>
    </citation>
    <scope>IDENTIFICATION</scope>
</reference>
<dbReference type="PROSITE" id="PS00237">
    <property type="entry name" value="G_PROTEIN_RECEP_F1_1"/>
    <property type="match status" value="1"/>
</dbReference>
<dbReference type="SUPFAM" id="SSF81321">
    <property type="entry name" value="Family A G protein-coupled receptor-like"/>
    <property type="match status" value="1"/>
</dbReference>
<evidence type="ECO:0000256" key="5">
    <source>
        <dbReference type="ARBA" id="ARBA00023040"/>
    </source>
</evidence>
<name>A0A670YG03_PSETE</name>
<dbReference type="InterPro" id="IPR000405">
    <property type="entry name" value="Galanin_rcpt"/>
</dbReference>
<evidence type="ECO:0000259" key="13">
    <source>
        <dbReference type="PROSITE" id="PS50262"/>
    </source>
</evidence>
<evidence type="ECO:0000256" key="12">
    <source>
        <dbReference type="SAM" id="Phobius"/>
    </source>
</evidence>
<evidence type="ECO:0000256" key="8">
    <source>
        <dbReference type="ARBA" id="ARBA00023170"/>
    </source>
</evidence>
<dbReference type="Ensembl" id="ENSPTXT00000008710.1">
    <property type="protein sequence ID" value="ENSPTXP00000008417.1"/>
    <property type="gene ID" value="ENSPTXG00000006086.1"/>
</dbReference>
<keyword evidence="3 10" id="KW-0812">Transmembrane</keyword>
<evidence type="ECO:0000256" key="3">
    <source>
        <dbReference type="ARBA" id="ARBA00022692"/>
    </source>
</evidence>
<keyword evidence="2" id="KW-1003">Cell membrane</keyword>
<evidence type="ECO:0000256" key="7">
    <source>
        <dbReference type="ARBA" id="ARBA00023157"/>
    </source>
</evidence>
<feature type="domain" description="G-protein coupled receptors family 1 profile" evidence="13">
    <location>
        <begin position="51"/>
        <end position="261"/>
    </location>
</feature>
<dbReference type="OMA" id="CWAGATR"/>
<dbReference type="PRINTS" id="PR00237">
    <property type="entry name" value="GPCRRHODOPSN"/>
</dbReference>
<accession>A0A670YG03</accession>
<feature type="transmembrane region" description="Helical" evidence="12">
    <location>
        <begin position="155"/>
        <end position="174"/>
    </location>
</feature>
<organism evidence="14 15">
    <name type="scientific">Pseudonaja textilis</name>
    <name type="common">Eastern brown snake</name>
    <dbReference type="NCBI Taxonomy" id="8673"/>
    <lineage>
        <taxon>Eukaryota</taxon>
        <taxon>Metazoa</taxon>
        <taxon>Chordata</taxon>
        <taxon>Craniata</taxon>
        <taxon>Vertebrata</taxon>
        <taxon>Euteleostomi</taxon>
        <taxon>Lepidosauria</taxon>
        <taxon>Squamata</taxon>
        <taxon>Bifurcata</taxon>
        <taxon>Unidentata</taxon>
        <taxon>Episquamata</taxon>
        <taxon>Toxicofera</taxon>
        <taxon>Serpentes</taxon>
        <taxon>Colubroidea</taxon>
        <taxon>Elapidae</taxon>
        <taxon>Hydrophiinae</taxon>
        <taxon>Pseudonaja</taxon>
    </lineage>
</organism>
<dbReference type="Proteomes" id="UP000472273">
    <property type="component" value="Unplaced"/>
</dbReference>
<evidence type="ECO:0000256" key="10">
    <source>
        <dbReference type="RuleBase" id="RU000688"/>
    </source>
</evidence>
<feature type="region of interest" description="Disordered" evidence="11">
    <location>
        <begin position="289"/>
        <end position="308"/>
    </location>
</feature>
<dbReference type="GO" id="GO:0005886">
    <property type="term" value="C:plasma membrane"/>
    <property type="evidence" value="ECO:0007669"/>
    <property type="project" value="UniProtKB-SubCell"/>
</dbReference>
<dbReference type="GO" id="GO:0008528">
    <property type="term" value="F:G protein-coupled peptide receptor activity"/>
    <property type="evidence" value="ECO:0007669"/>
    <property type="project" value="TreeGrafter"/>
</dbReference>
<dbReference type="PANTHER" id="PTHR24230:SF61">
    <property type="entry name" value="GALANIN RECEPTOR TYPE 1-LIKE"/>
    <property type="match status" value="1"/>
</dbReference>
<keyword evidence="5 10" id="KW-0297">G-protein coupled receptor</keyword>
<comment type="subcellular location">
    <subcellularLocation>
        <location evidence="1">Cell membrane</location>
        <topology evidence="1">Multi-pass membrane protein</topology>
    </subcellularLocation>
</comment>
<dbReference type="GO" id="GO:0007218">
    <property type="term" value="P:neuropeptide signaling pathway"/>
    <property type="evidence" value="ECO:0007669"/>
    <property type="project" value="TreeGrafter"/>
</dbReference>
<evidence type="ECO:0000256" key="11">
    <source>
        <dbReference type="SAM" id="MobiDB-lite"/>
    </source>
</evidence>
<dbReference type="AlphaFoldDB" id="A0A670YG03"/>
<evidence type="ECO:0000256" key="1">
    <source>
        <dbReference type="ARBA" id="ARBA00004651"/>
    </source>
</evidence>
<reference evidence="14" key="1">
    <citation type="submission" date="2025-08" db="UniProtKB">
        <authorList>
            <consortium name="Ensembl"/>
        </authorList>
    </citation>
    <scope>IDENTIFICATION</scope>
</reference>
<evidence type="ECO:0000256" key="2">
    <source>
        <dbReference type="ARBA" id="ARBA00022475"/>
    </source>
</evidence>
<feature type="transmembrane region" description="Helical" evidence="12">
    <location>
        <begin position="113"/>
        <end position="134"/>
    </location>
</feature>
<evidence type="ECO:0000313" key="15">
    <source>
        <dbReference type="Proteomes" id="UP000472273"/>
    </source>
</evidence>
<dbReference type="PANTHER" id="PTHR24230">
    <property type="entry name" value="G-PROTEIN COUPLED RECEPTOR"/>
    <property type="match status" value="1"/>
</dbReference>
<dbReference type="InterPro" id="IPR017452">
    <property type="entry name" value="GPCR_Rhodpsn_7TM"/>
</dbReference>
<keyword evidence="7" id="KW-1015">Disulfide bond</keyword>
<keyword evidence="9 10" id="KW-0807">Transducer</keyword>
<evidence type="ECO:0000313" key="14">
    <source>
        <dbReference type="Ensembl" id="ENSPTXP00000008417.1"/>
    </source>
</evidence>
<feature type="compositionally biased region" description="Polar residues" evidence="11">
    <location>
        <begin position="298"/>
        <end position="308"/>
    </location>
</feature>
<keyword evidence="4 12" id="KW-1133">Transmembrane helix</keyword>
<evidence type="ECO:0000256" key="4">
    <source>
        <dbReference type="ARBA" id="ARBA00022989"/>
    </source>
</evidence>
<dbReference type="Gene3D" id="1.20.1070.10">
    <property type="entry name" value="Rhodopsin 7-helix transmembrane proteins"/>
    <property type="match status" value="1"/>
</dbReference>
<proteinExistence type="inferred from homology"/>
<feature type="transmembrane region" description="Helical" evidence="12">
    <location>
        <begin position="35"/>
        <end position="59"/>
    </location>
</feature>
<dbReference type="InterPro" id="IPR000276">
    <property type="entry name" value="GPCR_Rhodpsn"/>
</dbReference>
<keyword evidence="6 12" id="KW-0472">Membrane</keyword>
<dbReference type="PRINTS" id="PR00663">
    <property type="entry name" value="GALANINR"/>
</dbReference>
<dbReference type="Pfam" id="PF00001">
    <property type="entry name" value="7tm_1"/>
    <property type="match status" value="1"/>
</dbReference>
<feature type="transmembrane region" description="Helical" evidence="12">
    <location>
        <begin position="208"/>
        <end position="233"/>
    </location>
</feature>
<keyword evidence="8 10" id="KW-0675">Receptor</keyword>
<keyword evidence="15" id="KW-1185">Reference proteome</keyword>
<evidence type="ECO:0000256" key="6">
    <source>
        <dbReference type="ARBA" id="ARBA00023136"/>
    </source>
</evidence>
<evidence type="ECO:0000256" key="9">
    <source>
        <dbReference type="ARBA" id="ARBA00023224"/>
    </source>
</evidence>